<protein>
    <submittedName>
        <fullName evidence="3">Uncharacterized protein</fullName>
    </submittedName>
</protein>
<keyword evidence="2" id="KW-0472">Membrane</keyword>
<dbReference type="Proteomes" id="UP000000851">
    <property type="component" value="Chromosome"/>
</dbReference>
<accession>C7Q7T3</accession>
<reference evidence="3 4" key="1">
    <citation type="journal article" date="2009" name="Stand. Genomic Sci.">
        <title>Complete genome sequence of Catenulispora acidiphila type strain (ID 139908).</title>
        <authorList>
            <person name="Copeland A."/>
            <person name="Lapidus A."/>
            <person name="Glavina Del Rio T."/>
            <person name="Nolan M."/>
            <person name="Lucas S."/>
            <person name="Chen F."/>
            <person name="Tice H."/>
            <person name="Cheng J.F."/>
            <person name="Bruce D."/>
            <person name="Goodwin L."/>
            <person name="Pitluck S."/>
            <person name="Mikhailova N."/>
            <person name="Pati A."/>
            <person name="Ivanova N."/>
            <person name="Mavromatis K."/>
            <person name="Chen A."/>
            <person name="Palaniappan K."/>
            <person name="Chain P."/>
            <person name="Land M."/>
            <person name="Hauser L."/>
            <person name="Chang Y.J."/>
            <person name="Jeffries C.D."/>
            <person name="Chertkov O."/>
            <person name="Brettin T."/>
            <person name="Detter J.C."/>
            <person name="Han C."/>
            <person name="Ali Z."/>
            <person name="Tindall B.J."/>
            <person name="Goker M."/>
            <person name="Bristow J."/>
            <person name="Eisen J.A."/>
            <person name="Markowitz V."/>
            <person name="Hugenholtz P."/>
            <person name="Kyrpides N.C."/>
            <person name="Klenk H.P."/>
        </authorList>
    </citation>
    <scope>NUCLEOTIDE SEQUENCE [LARGE SCALE GENOMIC DNA]</scope>
    <source>
        <strain evidence="4">DSM 44928 / JCM 14897 / NBRC 102108 / NRRL B-24433 / ID139908</strain>
    </source>
</reference>
<evidence type="ECO:0000256" key="1">
    <source>
        <dbReference type="SAM" id="MobiDB-lite"/>
    </source>
</evidence>
<sequence>MPEDFDSILQTGSARFAETTRPLTAATLRGRAQRRHRQRLAGATAAVGVLGVAAVVAAMLGSGSGLRATPTPPATSATPGTTPSGPPPAFTTGSDPVEQHAAFGWLPAWVSGVSYQSGAGDTEAAVATGRTGTTPGLMWLTVSKQDPAAATHSGGKTEKVSAPTVNGSPAFWTWTPIKGETAPSASTIPSRAVLEWQVGGAWANLTGDTNDTSATGTLTAQQKSEQIRIAAGVTVGDQPLPLPIHVQGFPAGFPIAGGNMLHGFWAHNGAKWSLDLMFMSAPGPNQTTNLNIRVGPKGTVTPDPRSVCKTERELQVCTEFTGPEPAALAASGGVQGLLDRITLLGPDPKYWTVHAID</sequence>
<evidence type="ECO:0000313" key="3">
    <source>
        <dbReference type="EMBL" id="ACU72276.1"/>
    </source>
</evidence>
<dbReference type="InParanoid" id="C7Q7T3"/>
<organism evidence="3 4">
    <name type="scientific">Catenulispora acidiphila (strain DSM 44928 / JCM 14897 / NBRC 102108 / NRRL B-24433 / ID139908)</name>
    <dbReference type="NCBI Taxonomy" id="479433"/>
    <lineage>
        <taxon>Bacteria</taxon>
        <taxon>Bacillati</taxon>
        <taxon>Actinomycetota</taxon>
        <taxon>Actinomycetes</taxon>
        <taxon>Catenulisporales</taxon>
        <taxon>Catenulisporaceae</taxon>
        <taxon>Catenulispora</taxon>
    </lineage>
</organism>
<keyword evidence="4" id="KW-1185">Reference proteome</keyword>
<dbReference type="OrthoDB" id="5185175at2"/>
<dbReference type="HOGENOM" id="CLU_775428_0_0_11"/>
<dbReference type="AlphaFoldDB" id="C7Q7T3"/>
<feature type="compositionally biased region" description="Low complexity" evidence="1">
    <location>
        <begin position="74"/>
        <end position="83"/>
    </location>
</feature>
<feature type="transmembrane region" description="Helical" evidence="2">
    <location>
        <begin position="40"/>
        <end position="60"/>
    </location>
</feature>
<dbReference type="RefSeq" id="WP_012787569.1">
    <property type="nucleotide sequence ID" value="NC_013131.1"/>
</dbReference>
<name>C7Q7T3_CATAD</name>
<feature type="region of interest" description="Disordered" evidence="1">
    <location>
        <begin position="65"/>
        <end position="96"/>
    </location>
</feature>
<evidence type="ECO:0000256" key="2">
    <source>
        <dbReference type="SAM" id="Phobius"/>
    </source>
</evidence>
<keyword evidence="2" id="KW-1133">Transmembrane helix</keyword>
<evidence type="ECO:0000313" key="4">
    <source>
        <dbReference type="Proteomes" id="UP000000851"/>
    </source>
</evidence>
<keyword evidence="2" id="KW-0812">Transmembrane</keyword>
<proteinExistence type="predicted"/>
<dbReference type="STRING" id="479433.Caci_3370"/>
<dbReference type="EMBL" id="CP001700">
    <property type="protein sequence ID" value="ACU72276.1"/>
    <property type="molecule type" value="Genomic_DNA"/>
</dbReference>
<dbReference type="eggNOG" id="ENOG503361C">
    <property type="taxonomic scope" value="Bacteria"/>
</dbReference>
<gene>
    <name evidence="3" type="ordered locus">Caci_3370</name>
</gene>
<dbReference type="KEGG" id="cai:Caci_3370"/>